<sequence>MKQLLKVTFTLSLLFSSIGVIDDQQAYAAAIDNKGIAPQYQDGRFNTDTLDAGHGYSVGKRTYIGDKVTKVTLSAKGNLLTMYKERDNNKFQKASNKTLENKVWVNRNGQLFVLSTSANYRAIKGFNNNEFFNTRKFNDEIIKLINKDRKTKGLSPLQYRPQLQSGVDVRANELASYGKIRVNGVAHVRLNGERYLTAFPVNVRKQVAGENSLLSSYMGNPYTLVSERYLAKVCFEQWKKSPSHYASMMHPKFKGVTSSVKLGKGDGTFSKFVANQNFTYK</sequence>
<feature type="domain" description="SCP" evidence="1">
    <location>
        <begin position="143"/>
        <end position="264"/>
    </location>
</feature>
<name>A0AAT9P7N2_9STAP</name>
<dbReference type="CDD" id="cd05379">
    <property type="entry name" value="CAP_bacterial"/>
    <property type="match status" value="1"/>
</dbReference>
<proteinExistence type="predicted"/>
<gene>
    <name evidence="2" type="ORF">KYI10_01965</name>
</gene>
<protein>
    <submittedName>
        <fullName evidence="2">CAP domain-containing protein</fullName>
    </submittedName>
</protein>
<reference evidence="2" key="1">
    <citation type="submission" date="2021-07" db="EMBL/GenBank/DDBJ databases">
        <title>Prevalence and characterization of methicillin-resistant Macrococcus spp. in food producing animals and meat in Switzerland in 2019.</title>
        <authorList>
            <person name="Keller J.E."/>
            <person name="Schwendener S."/>
            <person name="Neuenschwander J."/>
            <person name="Overesch G."/>
            <person name="Perreten V."/>
        </authorList>
    </citation>
    <scope>NUCLEOTIDE SEQUENCE</scope>
    <source>
        <strain evidence="2">19Msa1099</strain>
    </source>
</reference>
<accession>A0AAT9P7N2</accession>
<dbReference type="Pfam" id="PF00188">
    <property type="entry name" value="CAP"/>
    <property type="match status" value="1"/>
</dbReference>
<evidence type="ECO:0000259" key="1">
    <source>
        <dbReference type="Pfam" id="PF00188"/>
    </source>
</evidence>
<dbReference type="EMBL" id="CP079955">
    <property type="protein sequence ID" value="QYA33229.1"/>
    <property type="molecule type" value="Genomic_DNA"/>
</dbReference>
<dbReference type="AlphaFoldDB" id="A0AAT9P7N2"/>
<dbReference type="InterPro" id="IPR014044">
    <property type="entry name" value="CAP_dom"/>
</dbReference>
<evidence type="ECO:0000313" key="2">
    <source>
        <dbReference type="EMBL" id="QYA33229.1"/>
    </source>
</evidence>
<organism evidence="2">
    <name type="scientific">Macrococcus psychrotolerans</name>
    <dbReference type="NCBI Taxonomy" id="3039389"/>
    <lineage>
        <taxon>Bacteria</taxon>
        <taxon>Bacillati</taxon>
        <taxon>Bacillota</taxon>
        <taxon>Bacilli</taxon>
        <taxon>Bacillales</taxon>
        <taxon>Staphylococcaceae</taxon>
        <taxon>Macrococcus</taxon>
    </lineage>
</organism>